<dbReference type="AlphaFoldDB" id="A0A195BT26"/>
<feature type="compositionally biased region" description="Polar residues" evidence="8">
    <location>
        <begin position="32"/>
        <end position="45"/>
    </location>
</feature>
<feature type="compositionally biased region" description="Acidic residues" evidence="8">
    <location>
        <begin position="94"/>
        <end position="112"/>
    </location>
</feature>
<feature type="region of interest" description="Disordered" evidence="8">
    <location>
        <begin position="1"/>
        <end position="140"/>
    </location>
</feature>
<reference evidence="11 12" key="1">
    <citation type="submission" date="2015-09" db="EMBL/GenBank/DDBJ databases">
        <title>Atta colombica WGS genome.</title>
        <authorList>
            <person name="Nygaard S."/>
            <person name="Hu H."/>
            <person name="Boomsma J."/>
            <person name="Zhang G."/>
        </authorList>
    </citation>
    <scope>NUCLEOTIDE SEQUENCE [LARGE SCALE GENOMIC DNA]</scope>
    <source>
        <strain evidence="11">Treedump-2</strain>
        <tissue evidence="11">Whole body</tissue>
    </source>
</reference>
<keyword evidence="12" id="KW-1185">Reference proteome</keyword>
<dbReference type="EMBL" id="KQ976417">
    <property type="protein sequence ID" value="KYM89589.1"/>
    <property type="molecule type" value="Genomic_DNA"/>
</dbReference>
<evidence type="ECO:0000259" key="9">
    <source>
        <dbReference type="Pfam" id="PF11600"/>
    </source>
</evidence>
<dbReference type="STRING" id="520822.A0A195BT26"/>
<evidence type="ECO:0000256" key="8">
    <source>
        <dbReference type="SAM" id="MobiDB-lite"/>
    </source>
</evidence>
<dbReference type="InterPro" id="IPR036865">
    <property type="entry name" value="CRAL-TRIO_dom_sf"/>
</dbReference>
<proteinExistence type="predicted"/>
<keyword evidence="3" id="KW-0227">DNA damage</keyword>
<protein>
    <submittedName>
        <fullName evidence="11">Chromatin assembly factor 1 subunit A</fullName>
    </submittedName>
</protein>
<keyword evidence="7" id="KW-0175">Coiled coil</keyword>
<evidence type="ECO:0000256" key="5">
    <source>
        <dbReference type="ARBA" id="ARBA00023204"/>
    </source>
</evidence>
<feature type="compositionally biased region" description="Basic and acidic residues" evidence="8">
    <location>
        <begin position="113"/>
        <end position="122"/>
    </location>
</feature>
<feature type="compositionally biased region" description="Low complexity" evidence="8">
    <location>
        <begin position="55"/>
        <end position="68"/>
    </location>
</feature>
<feature type="domain" description="Chromatin assembly factor 1 subunit A dimerization" evidence="10">
    <location>
        <begin position="471"/>
        <end position="528"/>
    </location>
</feature>
<name>A0A195BT26_9HYME</name>
<dbReference type="GO" id="GO:0005634">
    <property type="term" value="C:nucleus"/>
    <property type="evidence" value="ECO:0007669"/>
    <property type="project" value="UniProtKB-SubCell"/>
</dbReference>
<evidence type="ECO:0000256" key="1">
    <source>
        <dbReference type="ARBA" id="ARBA00004123"/>
    </source>
</evidence>
<dbReference type="SUPFAM" id="SSF52087">
    <property type="entry name" value="CRAL/TRIO domain"/>
    <property type="match status" value="1"/>
</dbReference>
<evidence type="ECO:0000259" key="10">
    <source>
        <dbReference type="Pfam" id="PF12253"/>
    </source>
</evidence>
<dbReference type="Proteomes" id="UP000078540">
    <property type="component" value="Unassembled WGS sequence"/>
</dbReference>
<feature type="domain" description="Chromatin assembly factor 1 p150 subunit acidic region" evidence="9">
    <location>
        <begin position="307"/>
        <end position="425"/>
    </location>
</feature>
<evidence type="ECO:0000256" key="6">
    <source>
        <dbReference type="ARBA" id="ARBA00023242"/>
    </source>
</evidence>
<accession>A0A195BT26</accession>
<comment type="subcellular location">
    <subcellularLocation>
        <location evidence="1">Nucleus</location>
    </subcellularLocation>
</comment>
<feature type="compositionally biased region" description="Basic and acidic residues" evidence="8">
    <location>
        <begin position="296"/>
        <end position="311"/>
    </location>
</feature>
<dbReference type="Pfam" id="PF11600">
    <property type="entry name" value="CAF1A_acidic"/>
    <property type="match status" value="1"/>
</dbReference>
<dbReference type="GO" id="GO:0006334">
    <property type="term" value="P:nucleosome assembly"/>
    <property type="evidence" value="ECO:0007669"/>
    <property type="project" value="TreeGrafter"/>
</dbReference>
<evidence type="ECO:0000256" key="3">
    <source>
        <dbReference type="ARBA" id="ARBA00022763"/>
    </source>
</evidence>
<feature type="compositionally biased region" description="Basic and acidic residues" evidence="8">
    <location>
        <begin position="318"/>
        <end position="399"/>
    </location>
</feature>
<evidence type="ECO:0000313" key="11">
    <source>
        <dbReference type="EMBL" id="KYM89589.1"/>
    </source>
</evidence>
<sequence length="622" mass="73174">MDGSMEDSDCMIQEVTPKKKKKMRQAQLPFQILSSSKSPNSTDNESNTKKRKIKSPLVELKSSKVLKLATKENSVRKVPEKKKEDASEKKLDVSEDIEIILDDEKEDLEQSDQQDRKIDSTSKRNTLGKNKKLDKSQQKSGALTKFLKKTEIENYKEIEKSDHVDNLSEQKDNNHDNNLLELKDKKNCQDISVHKETNEVCMNESLDAQCIRSELDTSQLSEIDNNIVDKDTDLSLQKMNCDITILSSDNEASSELDTSISNRNKETDKPASPVTPKTDKDIKNKIKKLTPKQLQKRQEIIKRKEEKQKLKMEKKKKREEEKANRRLEKEEKQREKEEKEKIEKEQKKKEKELKELKKQMEIEQKQKEKEAKEEERKKREEAKEEEKRKKEEERLEAERKKQKAASNFASFFVPKKQEVKSVEEERRIVPRTSSKTWPLETKDEIILLDDDNDGSSNIITNTHNLEKHRPKLLQFNENRRPPYWGTWRKRSSIINSRRPFAKDKKLFEYEIDSDDEYLSEEEAQADEEEMEDMISIKHIFSIIHRNIQELKEAVDPKILPKEYGGEISLSEMIDEFKKELKQKKDELKALDDMYIEISPKYYQEANEELSGICGSFRKLEVD</sequence>
<feature type="coiled-coil region" evidence="7">
    <location>
        <begin position="566"/>
        <end position="593"/>
    </location>
</feature>
<keyword evidence="6" id="KW-0539">Nucleus</keyword>
<organism evidence="11 12">
    <name type="scientific">Atta colombica</name>
    <dbReference type="NCBI Taxonomy" id="520822"/>
    <lineage>
        <taxon>Eukaryota</taxon>
        <taxon>Metazoa</taxon>
        <taxon>Ecdysozoa</taxon>
        <taxon>Arthropoda</taxon>
        <taxon>Hexapoda</taxon>
        <taxon>Insecta</taxon>
        <taxon>Pterygota</taxon>
        <taxon>Neoptera</taxon>
        <taxon>Endopterygota</taxon>
        <taxon>Hymenoptera</taxon>
        <taxon>Apocrita</taxon>
        <taxon>Aculeata</taxon>
        <taxon>Formicoidea</taxon>
        <taxon>Formicidae</taxon>
        <taxon>Myrmicinae</taxon>
        <taxon>Atta</taxon>
    </lineage>
</organism>
<dbReference type="GO" id="GO:0006281">
    <property type="term" value="P:DNA repair"/>
    <property type="evidence" value="ECO:0007669"/>
    <property type="project" value="UniProtKB-KW"/>
</dbReference>
<dbReference type="PANTHER" id="PTHR15272">
    <property type="entry name" value="CHROMATIN ASSEMBLY FACTOR 1 SUBUNIT A CAF-1 SUBUNIT A"/>
    <property type="match status" value="1"/>
</dbReference>
<evidence type="ECO:0000313" key="12">
    <source>
        <dbReference type="Proteomes" id="UP000078540"/>
    </source>
</evidence>
<keyword evidence="2" id="KW-0235">DNA replication</keyword>
<feature type="region of interest" description="Disordered" evidence="8">
    <location>
        <begin position="245"/>
        <end position="404"/>
    </location>
</feature>
<dbReference type="GO" id="GO:0033186">
    <property type="term" value="C:CAF-1 complex"/>
    <property type="evidence" value="ECO:0007669"/>
    <property type="project" value="TreeGrafter"/>
</dbReference>
<dbReference type="InterPro" id="IPR021644">
    <property type="entry name" value="CAF-1_p150_acidic"/>
</dbReference>
<feature type="compositionally biased region" description="Basic and acidic residues" evidence="8">
    <location>
        <begin position="69"/>
        <end position="93"/>
    </location>
</feature>
<evidence type="ECO:0000256" key="2">
    <source>
        <dbReference type="ARBA" id="ARBA00022705"/>
    </source>
</evidence>
<evidence type="ECO:0000256" key="7">
    <source>
        <dbReference type="SAM" id="Coils"/>
    </source>
</evidence>
<gene>
    <name evidence="11" type="ORF">ALC53_01901</name>
</gene>
<keyword evidence="5" id="KW-0234">DNA repair</keyword>
<dbReference type="Pfam" id="PF12253">
    <property type="entry name" value="CAF1A_dimeriz"/>
    <property type="match status" value="1"/>
</dbReference>
<evidence type="ECO:0000256" key="4">
    <source>
        <dbReference type="ARBA" id="ARBA00023186"/>
    </source>
</evidence>
<dbReference type="Gene3D" id="3.40.525.10">
    <property type="entry name" value="CRAL-TRIO lipid binding domain"/>
    <property type="match status" value="1"/>
</dbReference>
<dbReference type="PANTHER" id="PTHR15272:SF0">
    <property type="entry name" value="CHROMATIN ASSEMBLY FACTOR 1 SUBUNIT A"/>
    <property type="match status" value="1"/>
</dbReference>
<keyword evidence="4" id="KW-0143">Chaperone</keyword>
<dbReference type="InterPro" id="IPR022043">
    <property type="entry name" value="CAF1A_DD"/>
</dbReference>
<dbReference type="GO" id="GO:0006260">
    <property type="term" value="P:DNA replication"/>
    <property type="evidence" value="ECO:0007669"/>
    <property type="project" value="UniProtKB-KW"/>
</dbReference>
<feature type="compositionally biased region" description="Polar residues" evidence="8">
    <location>
        <begin position="245"/>
        <end position="262"/>
    </location>
</feature>